<proteinExistence type="predicted"/>
<accession>A0ABZ2FW68</accession>
<evidence type="ECO:0000313" key="2">
    <source>
        <dbReference type="Proteomes" id="UP001372714"/>
    </source>
</evidence>
<dbReference type="InterPro" id="IPR036514">
    <property type="entry name" value="SGNH_hydro_sf"/>
</dbReference>
<dbReference type="Proteomes" id="UP001372714">
    <property type="component" value="Chromosome"/>
</dbReference>
<name>A0ABZ2FW68_9PSED</name>
<reference evidence="1 2" key="1">
    <citation type="submission" date="2024-02" db="EMBL/GenBank/DDBJ databases">
        <title>The whole genome sequence of Pseudomonas benzopyrenica MLY92.</title>
        <authorList>
            <person name="Liu Y."/>
        </authorList>
    </citation>
    <scope>NUCLEOTIDE SEQUENCE [LARGE SCALE GENOMIC DNA]</scope>
    <source>
        <strain evidence="1 2">MLY92</strain>
    </source>
</reference>
<gene>
    <name evidence="1" type="ORF">V6W80_11550</name>
</gene>
<keyword evidence="2" id="KW-1185">Reference proteome</keyword>
<sequence length="437" mass="47242">MPLPISDLPFQRLFGDLYKRLDDQGRLDGLMTTGTNVLTKHLFGRMKTQDAANAITFNMQIELEAPFMAFRIGIPNIHTAPVTGVKACVGLSASAPAANYLVQTSPEGGEWIDCTFNGAASVDLPKQIEAERYSMTWSDLIELPSIARTDVANGRPIVVVRIEYPAGSKLTTPFNDLYYWRSIGPRIYCCSNQEVQGVTNKGAFTQNNVYSSGGDAKAVVPAIQYISQARGHQLMLCGDSIVEGLGGDVRDYGAIQRAAYELSTPARPIEYWNAGLHAQAPAVYSRMVDDHVDRVRPTVLFYAPWSVNDVAAGGITTAALRRAKGALARVMATLQGKGQRPLVAILEALPCNTDYRAVGAADSIRRDFNAVYLPSLSGVVLMSGYAAAITGARDASGQDQIREGAVNADKVHPNDVGHILLKAIPKAFLTLLLDRVQ</sequence>
<dbReference type="SUPFAM" id="SSF52266">
    <property type="entry name" value="SGNH hydrolase"/>
    <property type="match status" value="1"/>
</dbReference>
<dbReference type="EMBL" id="CP145723">
    <property type="protein sequence ID" value="WWM68870.1"/>
    <property type="molecule type" value="Genomic_DNA"/>
</dbReference>
<dbReference type="RefSeq" id="WP_338547224.1">
    <property type="nucleotide sequence ID" value="NZ_CP145723.1"/>
</dbReference>
<evidence type="ECO:0000313" key="1">
    <source>
        <dbReference type="EMBL" id="WWM68870.1"/>
    </source>
</evidence>
<dbReference type="Gene3D" id="3.40.50.1110">
    <property type="entry name" value="SGNH hydrolase"/>
    <property type="match status" value="1"/>
</dbReference>
<organism evidence="1 2">
    <name type="scientific">Pseudomonas benzopyrenica</name>
    <dbReference type="NCBI Taxonomy" id="2993566"/>
    <lineage>
        <taxon>Bacteria</taxon>
        <taxon>Pseudomonadati</taxon>
        <taxon>Pseudomonadota</taxon>
        <taxon>Gammaproteobacteria</taxon>
        <taxon>Pseudomonadales</taxon>
        <taxon>Pseudomonadaceae</taxon>
        <taxon>Pseudomonas</taxon>
    </lineage>
</organism>
<protein>
    <recommendedName>
        <fullName evidence="3">SGNH hydrolase-type esterase domain-containing protein</fullName>
    </recommendedName>
</protein>
<evidence type="ECO:0008006" key="3">
    <source>
        <dbReference type="Google" id="ProtNLM"/>
    </source>
</evidence>